<feature type="transmembrane region" description="Helical" evidence="1">
    <location>
        <begin position="31"/>
        <end position="51"/>
    </location>
</feature>
<dbReference type="SUPFAM" id="SSF49373">
    <property type="entry name" value="Invasin/intimin cell-adhesion fragments"/>
    <property type="match status" value="1"/>
</dbReference>
<keyword evidence="1" id="KW-0812">Transmembrane</keyword>
<reference evidence="2 3" key="1">
    <citation type="submission" date="2017-03" db="EMBL/GenBank/DDBJ databases">
        <title>Comparative genomics of honeybee gut symbionts reveal geographically distinct and subgroup specific antibiotic resistance.</title>
        <authorList>
            <person name="Ludvigsen J."/>
            <person name="Porcellato D."/>
            <person name="Labee-Lund T.M."/>
            <person name="Amdam G.V."/>
            <person name="Rudi K."/>
        </authorList>
    </citation>
    <scope>NUCLEOTIDE SEQUENCE [LARGE SCALE GENOMIC DNA]</scope>
    <source>
        <strain evidence="2 3">A-4-12</strain>
    </source>
</reference>
<dbReference type="EMBL" id="NASK01000075">
    <property type="protein sequence ID" value="OTQ51967.1"/>
    <property type="molecule type" value="Genomic_DNA"/>
</dbReference>
<dbReference type="Gene3D" id="2.60.40.1080">
    <property type="match status" value="1"/>
</dbReference>
<name>A0A242NWJ4_9GAMM</name>
<dbReference type="Proteomes" id="UP000194968">
    <property type="component" value="Unassembled WGS sequence"/>
</dbReference>
<evidence type="ECO:0000313" key="3">
    <source>
        <dbReference type="Proteomes" id="UP000194968"/>
    </source>
</evidence>
<evidence type="ECO:0000256" key="1">
    <source>
        <dbReference type="SAM" id="Phobius"/>
    </source>
</evidence>
<keyword evidence="1" id="KW-1133">Transmembrane helix</keyword>
<evidence type="ECO:0000313" key="2">
    <source>
        <dbReference type="EMBL" id="OTQ51967.1"/>
    </source>
</evidence>
<dbReference type="RefSeq" id="WP_217332187.1">
    <property type="nucleotide sequence ID" value="NZ_NASK01000075.1"/>
</dbReference>
<dbReference type="AlphaFoldDB" id="A0A242NWJ4"/>
<feature type="non-terminal residue" evidence="2">
    <location>
        <position position="1"/>
    </location>
</feature>
<sequence>GIGHRAYKHLSIKNFSQLRIKIRYPYKSSNLIYSLYLFSLLLSFNINALTVQTVNVIHGNNPEVINTQIAADKHGFMVNGVFYSEFSGNIKENEIKEFDANLTFNQFAIQRFNYQSLDNRMNYQDLDGDDIDPVQPFLTTETTWQWFDANGNKISTSDKNKVIGCGSGYPMPLMLEITNQVQTFSQYGQPRKSDFVTIKKVYKIAVKSELCYAKPYATELVPEYQWDGINPDDSYSWNDPNFAQRDPKNGGGYSSDYVPNMGYKVNPTESSGKKFPTTGFPGAKFQLVMTGNQMDYEFSIPINPGNKVSIDSRGYITLNDKPTGPVTVRATLIRNNNVIHEYTFNPTNIWVIPHIGQITIEQAMQICDGRNNMLSMTELSDSPRAYDFYNLSSLDHLSNSSTRQIGKSVFGEWGWVTKDGYPDSNWQKMSVDVSSFVGNYWAKEINKDNPRLGFVVHSHDGFVGIQPYDFFLGPTYRTHYANALCRK</sequence>
<protein>
    <submittedName>
        <fullName evidence="2">Uncharacterized protein</fullName>
    </submittedName>
</protein>
<proteinExistence type="predicted"/>
<organism evidence="2 3">
    <name type="scientific">Gilliamella apis</name>
    <dbReference type="NCBI Taxonomy" id="1970738"/>
    <lineage>
        <taxon>Bacteria</taxon>
        <taxon>Pseudomonadati</taxon>
        <taxon>Pseudomonadota</taxon>
        <taxon>Gammaproteobacteria</taxon>
        <taxon>Orbales</taxon>
        <taxon>Orbaceae</taxon>
        <taxon>Gilliamella</taxon>
    </lineage>
</organism>
<gene>
    <name evidence="2" type="ORF">B6D06_02330</name>
</gene>
<comment type="caution">
    <text evidence="2">The sequence shown here is derived from an EMBL/GenBank/DDBJ whole genome shotgun (WGS) entry which is preliminary data.</text>
</comment>
<keyword evidence="1" id="KW-0472">Membrane</keyword>
<accession>A0A242NWJ4</accession>
<dbReference type="InterPro" id="IPR008964">
    <property type="entry name" value="Invasin/intimin_cell_adhesion"/>
</dbReference>